<dbReference type="Proteomes" id="UP000270094">
    <property type="component" value="Unassembled WGS sequence"/>
</dbReference>
<dbReference type="AlphaFoldDB" id="A0A3P7IT71"/>
<reference evidence="1 2" key="1">
    <citation type="submission" date="2018-11" db="EMBL/GenBank/DDBJ databases">
        <authorList>
            <consortium name="Pathogen Informatics"/>
        </authorList>
    </citation>
    <scope>NUCLEOTIDE SEQUENCE [LARGE SCALE GENOMIC DNA]</scope>
</reference>
<evidence type="ECO:0000313" key="2">
    <source>
        <dbReference type="Proteomes" id="UP000270094"/>
    </source>
</evidence>
<gene>
    <name evidence="1" type="ORF">SVUK_LOCUS11129</name>
</gene>
<evidence type="ECO:0000313" key="1">
    <source>
        <dbReference type="EMBL" id="VDM76131.1"/>
    </source>
</evidence>
<dbReference type="EMBL" id="UYYB01096398">
    <property type="protein sequence ID" value="VDM76131.1"/>
    <property type="molecule type" value="Genomic_DNA"/>
</dbReference>
<dbReference type="InterPro" id="IPR006150">
    <property type="entry name" value="Cys_repeat_1"/>
</dbReference>
<dbReference type="SMART" id="SM00289">
    <property type="entry name" value="WR1"/>
    <property type="match status" value="1"/>
</dbReference>
<organism evidence="1 2">
    <name type="scientific">Strongylus vulgaris</name>
    <name type="common">Blood worm</name>
    <dbReference type="NCBI Taxonomy" id="40348"/>
    <lineage>
        <taxon>Eukaryota</taxon>
        <taxon>Metazoa</taxon>
        <taxon>Ecdysozoa</taxon>
        <taxon>Nematoda</taxon>
        <taxon>Chromadorea</taxon>
        <taxon>Rhabditida</taxon>
        <taxon>Rhabditina</taxon>
        <taxon>Rhabditomorpha</taxon>
        <taxon>Strongyloidea</taxon>
        <taxon>Strongylidae</taxon>
        <taxon>Strongylus</taxon>
    </lineage>
</organism>
<dbReference type="OrthoDB" id="5850363at2759"/>
<proteinExistence type="predicted"/>
<keyword evidence="2" id="KW-1185">Reference proteome</keyword>
<protein>
    <submittedName>
        <fullName evidence="1">Uncharacterized protein</fullName>
    </submittedName>
</protein>
<accession>A0A3P7IT71</accession>
<sequence length="71" mass="7968">MLADNYFLRSTSQNAEISNQAVFWELCPPGLQPLTGIRHVRTCDDSCPRGSTCVQGICCTRQPSCNHFTYK</sequence>
<name>A0A3P7IT71_STRVU</name>